<evidence type="ECO:0000313" key="14">
    <source>
        <dbReference type="Proteomes" id="UP001280897"/>
    </source>
</evidence>
<keyword evidence="5 10" id="KW-0819">tRNA processing</keyword>
<evidence type="ECO:0000259" key="12">
    <source>
        <dbReference type="PROSITE" id="PS50052"/>
    </source>
</evidence>
<comment type="catalytic activity">
    <reaction evidence="9 10">
        <text>adenosine(37) in tRNA + dimethylallyl diphosphate = N(6)-dimethylallyladenosine(37) in tRNA + diphosphate</text>
        <dbReference type="Rhea" id="RHEA:26482"/>
        <dbReference type="Rhea" id="RHEA-COMP:10162"/>
        <dbReference type="Rhea" id="RHEA-COMP:10375"/>
        <dbReference type="ChEBI" id="CHEBI:33019"/>
        <dbReference type="ChEBI" id="CHEBI:57623"/>
        <dbReference type="ChEBI" id="CHEBI:74411"/>
        <dbReference type="ChEBI" id="CHEBI:74415"/>
        <dbReference type="EC" id="2.5.1.75"/>
    </reaction>
</comment>
<feature type="domain" description="Guanylate kinase-like" evidence="12">
    <location>
        <begin position="2"/>
        <end position="210"/>
    </location>
</feature>
<gene>
    <name evidence="10 13" type="primary">miaA</name>
    <name evidence="13" type="ORF">R0G89_00430</name>
</gene>
<evidence type="ECO:0000313" key="13">
    <source>
        <dbReference type="EMBL" id="MDV2620202.1"/>
    </source>
</evidence>
<comment type="function">
    <text evidence="2 10">Catalyzes the transfer of a dimethylallyl group onto the adenine at position 37 in tRNAs that read codons beginning with uridine, leading to the formation of N6-(dimethylallyl)adenosine (i(6)A).</text>
</comment>
<evidence type="ECO:0000256" key="1">
    <source>
        <dbReference type="ARBA" id="ARBA00001946"/>
    </source>
</evidence>
<dbReference type="Gene3D" id="3.40.50.300">
    <property type="entry name" value="P-loop containing nucleotide triphosphate hydrolases"/>
    <property type="match status" value="1"/>
</dbReference>
<dbReference type="InterPro" id="IPR039657">
    <property type="entry name" value="Dimethylallyltransferase"/>
</dbReference>
<evidence type="ECO:0000256" key="4">
    <source>
        <dbReference type="ARBA" id="ARBA00022679"/>
    </source>
</evidence>
<dbReference type="Gene3D" id="1.10.20.140">
    <property type="match status" value="1"/>
</dbReference>
<keyword evidence="8 10" id="KW-0460">Magnesium</keyword>
<organism evidence="13 14">
    <name type="scientific">Pediococcus acidilactici</name>
    <dbReference type="NCBI Taxonomy" id="1254"/>
    <lineage>
        <taxon>Bacteria</taxon>
        <taxon>Bacillati</taxon>
        <taxon>Bacillota</taxon>
        <taxon>Bacilli</taxon>
        <taxon>Lactobacillales</taxon>
        <taxon>Lactobacillaceae</taxon>
        <taxon>Pediococcus</taxon>
        <taxon>Pediococcus acidilactici group</taxon>
    </lineage>
</organism>
<keyword evidence="6 10" id="KW-0547">Nucleotide-binding</keyword>
<evidence type="ECO:0000256" key="3">
    <source>
        <dbReference type="ARBA" id="ARBA00005842"/>
    </source>
</evidence>
<dbReference type="EC" id="2.5.1.75" evidence="10"/>
<evidence type="ECO:0000256" key="10">
    <source>
        <dbReference type="HAMAP-Rule" id="MF_00185"/>
    </source>
</evidence>
<dbReference type="PANTHER" id="PTHR11088:SF60">
    <property type="entry name" value="TRNA DIMETHYLALLYLTRANSFERASE"/>
    <property type="match status" value="1"/>
</dbReference>
<keyword evidence="7 10" id="KW-0067">ATP-binding</keyword>
<dbReference type="Pfam" id="PF01715">
    <property type="entry name" value="IPPT"/>
    <property type="match status" value="1"/>
</dbReference>
<evidence type="ECO:0000256" key="8">
    <source>
        <dbReference type="ARBA" id="ARBA00022842"/>
    </source>
</evidence>
<dbReference type="EMBL" id="JAWJAV010000001">
    <property type="protein sequence ID" value="MDV2620202.1"/>
    <property type="molecule type" value="Genomic_DNA"/>
</dbReference>
<evidence type="ECO:0000256" key="11">
    <source>
        <dbReference type="SAM" id="Coils"/>
    </source>
</evidence>
<dbReference type="Proteomes" id="UP001280897">
    <property type="component" value="Unassembled WGS sequence"/>
</dbReference>
<dbReference type="GO" id="GO:0005524">
    <property type="term" value="F:ATP binding"/>
    <property type="evidence" value="ECO:0007669"/>
    <property type="project" value="UniProtKB-UniRule"/>
</dbReference>
<evidence type="ECO:0000256" key="2">
    <source>
        <dbReference type="ARBA" id="ARBA00003213"/>
    </source>
</evidence>
<dbReference type="GO" id="GO:0052381">
    <property type="term" value="F:tRNA dimethylallyltransferase activity"/>
    <property type="evidence" value="ECO:0007669"/>
    <property type="project" value="UniProtKB-UniRule"/>
</dbReference>
<reference evidence="13" key="2">
    <citation type="submission" date="2023-10" db="EMBL/GenBank/DDBJ databases">
        <authorList>
            <person name="Khurajog B."/>
        </authorList>
    </citation>
    <scope>NUCLEOTIDE SEQUENCE</scope>
    <source>
        <strain evidence="13">BF9</strain>
    </source>
</reference>
<dbReference type="GO" id="GO:0006400">
    <property type="term" value="P:tRNA modification"/>
    <property type="evidence" value="ECO:0007669"/>
    <property type="project" value="TreeGrafter"/>
</dbReference>
<dbReference type="NCBIfam" id="TIGR00174">
    <property type="entry name" value="miaA"/>
    <property type="match status" value="1"/>
</dbReference>
<feature type="site" description="Interaction with substrate tRNA" evidence="10">
    <location>
        <position position="127"/>
    </location>
</feature>
<evidence type="ECO:0000256" key="6">
    <source>
        <dbReference type="ARBA" id="ARBA00022741"/>
    </source>
</evidence>
<sequence length="305" mass="35215">MQKVLAIVGPTAVGKTSLSVELAKRWNGEIISGDSMQVYQRLDIGTAKITPEEMQGIPHHLINVRTVQERFTAADFKNTASQLIKEINGRNRLPIIVGGTGFYLQALLNDLQLGTANEDRQQVEKVRAALNQQEDDALRKQLKKVDPVSYANIDLNNRRRVIRALEVYQTTRQKFSEQTKSRGELAYDAFLIGLNTERAKLYERINQRVEIMLEQGLEAEARWLFKQPEVPQAVKGIGYREWPAYFAGEQPYSTTVAQIQKDSRHYAKRQLTWFRNQMDVNWFDIIQNPNEKQIINQEIEEWLVK</sequence>
<evidence type="ECO:0000256" key="9">
    <source>
        <dbReference type="ARBA" id="ARBA00049563"/>
    </source>
</evidence>
<feature type="region of interest" description="Interaction with substrate tRNA" evidence="10">
    <location>
        <begin position="34"/>
        <end position="37"/>
    </location>
</feature>
<comment type="subunit">
    <text evidence="10">Monomer.</text>
</comment>
<dbReference type="AlphaFoldDB" id="A0AAW8YF48"/>
<accession>A0AAW8YF48</accession>
<dbReference type="InterPro" id="IPR018022">
    <property type="entry name" value="IPT"/>
</dbReference>
<feature type="binding site" evidence="10">
    <location>
        <begin position="11"/>
        <end position="16"/>
    </location>
    <ligand>
        <name>substrate</name>
    </ligand>
</feature>
<dbReference type="InterPro" id="IPR027417">
    <property type="entry name" value="P-loop_NTPase"/>
</dbReference>
<name>A0AAW8YF48_PEDAC</name>
<evidence type="ECO:0000256" key="7">
    <source>
        <dbReference type="ARBA" id="ARBA00022840"/>
    </source>
</evidence>
<comment type="caution">
    <text evidence="10">Lacks conserved residue(s) required for the propagation of feature annotation.</text>
</comment>
<proteinExistence type="inferred from homology"/>
<dbReference type="PROSITE" id="PS50052">
    <property type="entry name" value="GUANYLATE_KINASE_2"/>
    <property type="match status" value="1"/>
</dbReference>
<dbReference type="SUPFAM" id="SSF52540">
    <property type="entry name" value="P-loop containing nucleoside triphosphate hydrolases"/>
    <property type="match status" value="2"/>
</dbReference>
<comment type="similarity">
    <text evidence="3 10">Belongs to the IPP transferase family.</text>
</comment>
<evidence type="ECO:0000256" key="5">
    <source>
        <dbReference type="ARBA" id="ARBA00022694"/>
    </source>
</evidence>
<dbReference type="RefSeq" id="WP_160185523.1">
    <property type="nucleotide sequence ID" value="NZ_CP096031.1"/>
</dbReference>
<keyword evidence="11" id="KW-0175">Coiled coil</keyword>
<comment type="cofactor">
    <cofactor evidence="1 10">
        <name>Mg(2+)</name>
        <dbReference type="ChEBI" id="CHEBI:18420"/>
    </cofactor>
</comment>
<keyword evidence="4 10" id="KW-0808">Transferase</keyword>
<dbReference type="PANTHER" id="PTHR11088">
    <property type="entry name" value="TRNA DIMETHYLALLYLTRANSFERASE"/>
    <property type="match status" value="1"/>
</dbReference>
<feature type="binding site" evidence="10">
    <location>
        <begin position="9"/>
        <end position="16"/>
    </location>
    <ligand>
        <name>ATP</name>
        <dbReference type="ChEBI" id="CHEBI:30616"/>
    </ligand>
</feature>
<reference evidence="13" key="1">
    <citation type="journal article" date="2023" name="PeerJ">
        <title>Selection and evaluation of lactic acid bacteria from chicken feces in Thailand as potential probiotics.</title>
        <authorList>
            <person name="Khurajog B."/>
            <person name="Disastra Y."/>
            <person name="Lawwyne L.D."/>
            <person name="Sirichokchatchawan W."/>
            <person name="Niyomtham W."/>
            <person name="Yindee J."/>
            <person name="Hampson D.J."/>
            <person name="Prapasarakul N."/>
        </authorList>
    </citation>
    <scope>NUCLEOTIDE SEQUENCE</scope>
    <source>
        <strain evidence="13">BF9</strain>
    </source>
</reference>
<comment type="caution">
    <text evidence="13">The sequence shown here is derived from an EMBL/GenBank/DDBJ whole genome shotgun (WGS) entry which is preliminary data.</text>
</comment>
<feature type="coiled-coil region" evidence="11">
    <location>
        <begin position="113"/>
        <end position="140"/>
    </location>
</feature>
<protein>
    <recommendedName>
        <fullName evidence="10">tRNA dimethylallyltransferase</fullName>
        <ecNumber evidence="10">2.5.1.75</ecNumber>
    </recommendedName>
    <alternativeName>
        <fullName evidence="10">Dimethylallyl diphosphate:tRNA dimethylallyltransferase</fullName>
        <shortName evidence="10">DMAPP:tRNA dimethylallyltransferase</shortName>
        <shortName evidence="10">DMATase</shortName>
    </alternativeName>
    <alternativeName>
        <fullName evidence="10">Isopentenyl-diphosphate:tRNA isopentenyltransferase</fullName>
        <shortName evidence="10">IPP transferase</shortName>
        <shortName evidence="10">IPPT</shortName>
        <shortName evidence="10">IPTase</shortName>
    </alternativeName>
</protein>
<dbReference type="InterPro" id="IPR008144">
    <property type="entry name" value="Guanylate_kin-like_dom"/>
</dbReference>
<feature type="site" description="Interaction with substrate tRNA" evidence="10">
    <location>
        <position position="100"/>
    </location>
</feature>
<dbReference type="HAMAP" id="MF_00185">
    <property type="entry name" value="IPP_trans"/>
    <property type="match status" value="1"/>
</dbReference>